<gene>
    <name evidence="2" type="ORF">EXD82_00730</name>
</gene>
<comment type="caution">
    <text evidence="2">The sequence shown here is derived from an EMBL/GenBank/DDBJ whole genome shotgun (WGS) entry which is preliminary data.</text>
</comment>
<proteinExistence type="predicted"/>
<dbReference type="EMBL" id="SGJB01000001">
    <property type="protein sequence ID" value="TQQ85771.1"/>
    <property type="molecule type" value="Genomic_DNA"/>
</dbReference>
<keyword evidence="1" id="KW-1133">Transmembrane helix</keyword>
<feature type="transmembrane region" description="Helical" evidence="1">
    <location>
        <begin position="14"/>
        <end position="34"/>
    </location>
</feature>
<dbReference type="OrthoDB" id="9942482at2"/>
<organism evidence="2 3">
    <name type="scientific">Peptacetobacter hominis</name>
    <dbReference type="NCBI Taxonomy" id="2743610"/>
    <lineage>
        <taxon>Bacteria</taxon>
        <taxon>Bacillati</taxon>
        <taxon>Bacillota</taxon>
        <taxon>Clostridia</taxon>
        <taxon>Peptostreptococcales</taxon>
        <taxon>Peptostreptococcaceae</taxon>
        <taxon>Peptacetobacter</taxon>
    </lineage>
</organism>
<keyword evidence="1" id="KW-0472">Membrane</keyword>
<evidence type="ECO:0000313" key="2">
    <source>
        <dbReference type="EMBL" id="TQQ85771.1"/>
    </source>
</evidence>
<accession>A0A544QYK3</accession>
<name>A0A544QYK3_9FIRM</name>
<sequence>MIDRVLDRIGKDRVFSVMMLVVICINIFIIGRVYTGYETFLVDNQRYRYMGTDGNTSKIRCEDGTEYELIETRRGEERNTGIYMEGRYNSDYILKSKDNMATYISTNDSHNTIVMKLFNNKEFRIDDKLQSELLKSVISISKETGELKYDFKYEDQVPFEYKLIESAIMYHSSGKEMLNFYSMIFVPFLLTFIGVILFVYPKEILGISGVEKLQDGFLMEFIVFIMRIIGVVGIILSFYIKDI</sequence>
<feature type="transmembrane region" description="Helical" evidence="1">
    <location>
        <begin position="178"/>
        <end position="201"/>
    </location>
</feature>
<dbReference type="AlphaFoldDB" id="A0A544QYK3"/>
<dbReference type="Proteomes" id="UP000317863">
    <property type="component" value="Unassembled WGS sequence"/>
</dbReference>
<dbReference type="RefSeq" id="WP_142534995.1">
    <property type="nucleotide sequence ID" value="NZ_SGJB01000001.1"/>
</dbReference>
<keyword evidence="3" id="KW-1185">Reference proteome</keyword>
<feature type="transmembrane region" description="Helical" evidence="1">
    <location>
        <begin position="221"/>
        <end position="240"/>
    </location>
</feature>
<protein>
    <submittedName>
        <fullName evidence="2">Uncharacterized protein</fullName>
    </submittedName>
</protein>
<keyword evidence="1" id="KW-0812">Transmembrane</keyword>
<evidence type="ECO:0000313" key="3">
    <source>
        <dbReference type="Proteomes" id="UP000317863"/>
    </source>
</evidence>
<reference evidence="2 3" key="1">
    <citation type="submission" date="2019-02" db="EMBL/GenBank/DDBJ databases">
        <title>Peptostreptococcaceae bacterium ZHW00191 nov., a new bacterium isolated from the human gut.</title>
        <authorList>
            <person name="Zhou H.-W."/>
            <person name="Chen X.-J."/>
        </authorList>
    </citation>
    <scope>NUCLEOTIDE SEQUENCE [LARGE SCALE GENOMIC DNA]</scope>
    <source>
        <strain evidence="2 3">ZHW00191</strain>
    </source>
</reference>
<evidence type="ECO:0000256" key="1">
    <source>
        <dbReference type="SAM" id="Phobius"/>
    </source>
</evidence>